<organism evidence="3 4">
    <name type="scientific">Kiritimatiella glycovorans</name>
    <dbReference type="NCBI Taxonomy" id="1307763"/>
    <lineage>
        <taxon>Bacteria</taxon>
        <taxon>Pseudomonadati</taxon>
        <taxon>Kiritimatiellota</taxon>
        <taxon>Kiritimatiellia</taxon>
        <taxon>Kiritimatiellales</taxon>
        <taxon>Kiritimatiellaceae</taxon>
        <taxon>Kiritimatiella</taxon>
    </lineage>
</organism>
<reference evidence="3 4" key="2">
    <citation type="journal article" date="2016" name="ISME J.">
        <title>Characterization of the first cultured representative of Verrucomicrobia subdivision 5 indicates the proposal of a novel phylum.</title>
        <authorList>
            <person name="Spring S."/>
            <person name="Bunk B."/>
            <person name="Sproer C."/>
            <person name="Schumann P."/>
            <person name="Rohde M."/>
            <person name="Tindall B.J."/>
            <person name="Klenk H.P."/>
        </authorList>
    </citation>
    <scope>NUCLEOTIDE SEQUENCE [LARGE SCALE GENOMIC DNA]</scope>
    <source>
        <strain evidence="3 4">L21-Fru-AB</strain>
    </source>
</reference>
<dbReference type="RefSeq" id="WP_052881036.1">
    <property type="nucleotide sequence ID" value="NZ_CP010904.1"/>
</dbReference>
<dbReference type="KEGG" id="vbl:L21SP4_00345"/>
<dbReference type="EMBL" id="CP010904">
    <property type="protein sequence ID" value="AKJ63626.1"/>
    <property type="molecule type" value="Genomic_DNA"/>
</dbReference>
<protein>
    <submittedName>
        <fullName evidence="3">Uncharacterized protein</fullName>
    </submittedName>
</protein>
<evidence type="ECO:0000313" key="3">
    <source>
        <dbReference type="EMBL" id="AKJ63626.1"/>
    </source>
</evidence>
<feature type="chain" id="PRO_5005184158" evidence="2">
    <location>
        <begin position="27"/>
        <end position="65"/>
    </location>
</feature>
<gene>
    <name evidence="3" type="ORF">L21SP4_00345</name>
</gene>
<dbReference type="PROSITE" id="PS51257">
    <property type="entry name" value="PROKAR_LIPOPROTEIN"/>
    <property type="match status" value="1"/>
</dbReference>
<sequence precursor="true">MNAPAVKSPVPALAAAVAAALFLVLAGSGCTSTDPEKRSELPWNTPQSWESGGGMFTPQQGYNTP</sequence>
<name>A0A0G3EAV9_9BACT</name>
<dbReference type="AlphaFoldDB" id="A0A0G3EAV9"/>
<keyword evidence="2" id="KW-0732">Signal</keyword>
<feature type="region of interest" description="Disordered" evidence="1">
    <location>
        <begin position="31"/>
        <end position="65"/>
    </location>
</feature>
<reference evidence="4" key="1">
    <citation type="submission" date="2015-02" db="EMBL/GenBank/DDBJ databases">
        <title>Description and complete genome sequence of the first cultured representative of the subdivision 5 of the Verrucomicrobia phylum.</title>
        <authorList>
            <person name="Spring S."/>
            <person name="Bunk B."/>
            <person name="Sproer C."/>
            <person name="Klenk H.-P."/>
        </authorList>
    </citation>
    <scope>NUCLEOTIDE SEQUENCE [LARGE SCALE GENOMIC DNA]</scope>
    <source>
        <strain evidence="4">L21-Fru-AB</strain>
    </source>
</reference>
<proteinExistence type="predicted"/>
<dbReference type="Proteomes" id="UP000035268">
    <property type="component" value="Chromosome"/>
</dbReference>
<accession>A0A0G3EAV9</accession>
<evidence type="ECO:0000256" key="1">
    <source>
        <dbReference type="SAM" id="MobiDB-lite"/>
    </source>
</evidence>
<keyword evidence="4" id="KW-1185">Reference proteome</keyword>
<evidence type="ECO:0000313" key="4">
    <source>
        <dbReference type="Proteomes" id="UP000035268"/>
    </source>
</evidence>
<feature type="signal peptide" evidence="2">
    <location>
        <begin position="1"/>
        <end position="26"/>
    </location>
</feature>
<evidence type="ECO:0000256" key="2">
    <source>
        <dbReference type="SAM" id="SignalP"/>
    </source>
</evidence>